<keyword evidence="3" id="KW-1185">Reference proteome</keyword>
<organism evidence="2 3">
    <name type="scientific">Sediminibacillus albus</name>
    <dbReference type="NCBI Taxonomy" id="407036"/>
    <lineage>
        <taxon>Bacteria</taxon>
        <taxon>Bacillati</taxon>
        <taxon>Bacillota</taxon>
        <taxon>Bacilli</taxon>
        <taxon>Bacillales</taxon>
        <taxon>Bacillaceae</taxon>
        <taxon>Sediminibacillus</taxon>
    </lineage>
</organism>
<evidence type="ECO:0000313" key="3">
    <source>
        <dbReference type="Proteomes" id="UP000198694"/>
    </source>
</evidence>
<sequence length="261" mass="29303">MHRYIYIAGVLAFALMGCQASSTAESTSKETTVDTLDLSVEPVEKAERSQKEEEAFTKTLNELFETDKLGWGNSELPSMEISYGSILFQIPITTKEEGMEDYLGTFFMEASKKSGKALLGTIVKAPADRLDWEGKNAKLEKIDKTTAKLTIDGVAEYTFKAFDNQSLEGLYGTWTEQFSQESWQFTEGLTSNIHITSKNNSEMIFAINAKQDNVYSGVIHNKQEGDREEHVGKQAELEVIDETHVKLHIPEDGSYQLEKDE</sequence>
<dbReference type="AlphaFoldDB" id="A0A1G8WTT6"/>
<dbReference type="EMBL" id="FNFL01000001">
    <property type="protein sequence ID" value="SDJ81573.1"/>
    <property type="molecule type" value="Genomic_DNA"/>
</dbReference>
<evidence type="ECO:0000313" key="2">
    <source>
        <dbReference type="EMBL" id="SDJ81573.1"/>
    </source>
</evidence>
<keyword evidence="1" id="KW-0732">Signal</keyword>
<feature type="chain" id="PRO_5038959237" description="Lipoprotein" evidence="1">
    <location>
        <begin position="25"/>
        <end position="261"/>
    </location>
</feature>
<dbReference type="Proteomes" id="UP000198694">
    <property type="component" value="Unassembled WGS sequence"/>
</dbReference>
<gene>
    <name evidence="2" type="ORF">SAMN05216243_0989</name>
</gene>
<protein>
    <recommendedName>
        <fullName evidence="4">Lipoprotein</fullName>
    </recommendedName>
</protein>
<evidence type="ECO:0008006" key="4">
    <source>
        <dbReference type="Google" id="ProtNLM"/>
    </source>
</evidence>
<feature type="signal peptide" evidence="1">
    <location>
        <begin position="1"/>
        <end position="24"/>
    </location>
</feature>
<name>A0A1G8WTT6_9BACI</name>
<evidence type="ECO:0000256" key="1">
    <source>
        <dbReference type="SAM" id="SignalP"/>
    </source>
</evidence>
<dbReference type="OrthoDB" id="2963807at2"/>
<dbReference type="PROSITE" id="PS51257">
    <property type="entry name" value="PROKAR_LIPOPROTEIN"/>
    <property type="match status" value="1"/>
</dbReference>
<accession>A0A1G8WTT6</accession>
<reference evidence="2 3" key="1">
    <citation type="submission" date="2016-10" db="EMBL/GenBank/DDBJ databases">
        <authorList>
            <person name="de Groot N.N."/>
        </authorList>
    </citation>
    <scope>NUCLEOTIDE SEQUENCE [LARGE SCALE GENOMIC DNA]</scope>
    <source>
        <strain evidence="2 3">CGMCC 1.6502</strain>
    </source>
</reference>
<dbReference type="RefSeq" id="WP_093211583.1">
    <property type="nucleotide sequence ID" value="NZ_FNFL01000001.1"/>
</dbReference>
<proteinExistence type="predicted"/>